<gene>
    <name evidence="2" type="ORF">A2690_01285</name>
</gene>
<keyword evidence="1" id="KW-1133">Transmembrane helix</keyword>
<protein>
    <recommendedName>
        <fullName evidence="4">Bacterial Ig-like domain-containing protein</fullName>
    </recommendedName>
</protein>
<dbReference type="Gene3D" id="2.60.40.10">
    <property type="entry name" value="Immunoglobulins"/>
    <property type="match status" value="1"/>
</dbReference>
<evidence type="ECO:0000313" key="2">
    <source>
        <dbReference type="EMBL" id="OGK16035.1"/>
    </source>
</evidence>
<feature type="transmembrane region" description="Helical" evidence="1">
    <location>
        <begin position="20"/>
        <end position="39"/>
    </location>
</feature>
<reference evidence="2 3" key="1">
    <citation type="journal article" date="2016" name="Nat. Commun.">
        <title>Thousands of microbial genomes shed light on interconnected biogeochemical processes in an aquifer system.</title>
        <authorList>
            <person name="Anantharaman K."/>
            <person name="Brown C.T."/>
            <person name="Hug L.A."/>
            <person name="Sharon I."/>
            <person name="Castelle C.J."/>
            <person name="Probst A.J."/>
            <person name="Thomas B.C."/>
            <person name="Singh A."/>
            <person name="Wilkins M.J."/>
            <person name="Karaoz U."/>
            <person name="Brodie E.L."/>
            <person name="Williams K.H."/>
            <person name="Hubbard S.S."/>
            <person name="Banfield J.F."/>
        </authorList>
    </citation>
    <scope>NUCLEOTIDE SEQUENCE [LARGE SCALE GENOMIC DNA]</scope>
</reference>
<dbReference type="AlphaFoldDB" id="A0A1F7GB84"/>
<sequence length="232" mass="25520">MQVQPRRQFRQNNNKTLSYLVLLIVIIIFLSTVGVRLLINTSVFINNLVTGGKITDTRHTDKLRANPEIIDVPDATHSAQIAVTIGNVKDANVKVIVNDIIQSEIFYDNDSVEVNIDLNEGVNTLSVEVEGSETKEVKRSPVYRVTYIENKPELEVSSPVDGSITDKQEIAITGKVKEDISVRVNGQPVVVSGDGSFLTSVRLVNGENKITVEATNLAGTTETQTITVRYEP</sequence>
<organism evidence="2 3">
    <name type="scientific">Candidatus Roizmanbacteria bacterium RIFCSPHIGHO2_01_FULL_39_12b</name>
    <dbReference type="NCBI Taxonomy" id="1802030"/>
    <lineage>
        <taxon>Bacteria</taxon>
        <taxon>Candidatus Roizmaniibacteriota</taxon>
    </lineage>
</organism>
<proteinExistence type="predicted"/>
<dbReference type="Proteomes" id="UP000178372">
    <property type="component" value="Unassembled WGS sequence"/>
</dbReference>
<accession>A0A1F7GB84</accession>
<evidence type="ECO:0000256" key="1">
    <source>
        <dbReference type="SAM" id="Phobius"/>
    </source>
</evidence>
<dbReference type="Pfam" id="PF09136">
    <property type="entry name" value="Glucodextran_B"/>
    <property type="match status" value="1"/>
</dbReference>
<comment type="caution">
    <text evidence="2">The sequence shown here is derived from an EMBL/GenBank/DDBJ whole genome shotgun (WGS) entry which is preliminary data.</text>
</comment>
<dbReference type="EMBL" id="MFZF01000021">
    <property type="protein sequence ID" value="OGK16035.1"/>
    <property type="molecule type" value="Genomic_DNA"/>
</dbReference>
<name>A0A1F7GB84_9BACT</name>
<keyword evidence="1" id="KW-0472">Membrane</keyword>
<keyword evidence="1" id="KW-0812">Transmembrane</keyword>
<evidence type="ECO:0008006" key="4">
    <source>
        <dbReference type="Google" id="ProtNLM"/>
    </source>
</evidence>
<evidence type="ECO:0000313" key="3">
    <source>
        <dbReference type="Proteomes" id="UP000178372"/>
    </source>
</evidence>
<dbReference type="InterPro" id="IPR013783">
    <property type="entry name" value="Ig-like_fold"/>
</dbReference>